<evidence type="ECO:0000313" key="2">
    <source>
        <dbReference type="EMBL" id="KIK34048.1"/>
    </source>
</evidence>
<gene>
    <name evidence="2" type="ORF">CY34DRAFT_17983</name>
</gene>
<protein>
    <submittedName>
        <fullName evidence="2">Uncharacterized protein</fullName>
    </submittedName>
</protein>
<sequence>MSTTSLEQLVIFSPATTDSYHPLQNRSRTGGPRRGLDLWTFPLSRPQLKLLKLALPYKRDVPIPQHNTSSHSLHAQLPSRNMFNKPYRHIPFVAQTPTGFRMLRAPKKKPRVRPTIFSPSPCVDSPSSYPTRAPNAPAFFDFNAPPAQALPHFFQPASANPAHASRPIKTTAAAPKVVKKKNASIKVSTSKIIHSHRKIWPKRLTYHLTIARLRRKGPRFHNPAKLKREKAAEALNDLKNVAIETMQVDGMTDEDFIFLKQLQALQVDQRRKHTLGDAREIVARAEELGPIRELEHAERDRQAVLRLEDNARRKKEEEEFHRLEELRRQEEEKRRAEEARRRAEEEARLRAQRERELQAKREALRKAQEEAERRAREQAEQRFREEAQRQERLRQEEELRCNKAQADIVAFFQLYDAKWQELKLSKTLTSVMLCEMPWPIFQQGCTSPDDITQRSMEEFIFHPLRPGMELKSRKDRLKVEILRFHPDKFNSNIARKLRECDRERAVEIAGALARMLTHMMTEEIKKEKGQ</sequence>
<proteinExistence type="predicted"/>
<feature type="coiled-coil region" evidence="1">
    <location>
        <begin position="294"/>
        <end position="407"/>
    </location>
</feature>
<dbReference type="InParanoid" id="A0A0D0AQ25"/>
<dbReference type="OrthoDB" id="412109at2759"/>
<dbReference type="Proteomes" id="UP000054485">
    <property type="component" value="Unassembled WGS sequence"/>
</dbReference>
<accession>A0A0D0AQ25</accession>
<name>A0A0D0AQ25_9AGAM</name>
<dbReference type="HOGENOM" id="CLU_514056_0_0_1"/>
<dbReference type="AlphaFoldDB" id="A0A0D0AQ25"/>
<dbReference type="EMBL" id="KN835819">
    <property type="protein sequence ID" value="KIK34048.1"/>
    <property type="molecule type" value="Genomic_DNA"/>
</dbReference>
<organism evidence="2 3">
    <name type="scientific">Suillus luteus UH-Slu-Lm8-n1</name>
    <dbReference type="NCBI Taxonomy" id="930992"/>
    <lineage>
        <taxon>Eukaryota</taxon>
        <taxon>Fungi</taxon>
        <taxon>Dikarya</taxon>
        <taxon>Basidiomycota</taxon>
        <taxon>Agaricomycotina</taxon>
        <taxon>Agaricomycetes</taxon>
        <taxon>Agaricomycetidae</taxon>
        <taxon>Boletales</taxon>
        <taxon>Suillineae</taxon>
        <taxon>Suillaceae</taxon>
        <taxon>Suillus</taxon>
    </lineage>
</organism>
<evidence type="ECO:0000256" key="1">
    <source>
        <dbReference type="SAM" id="Coils"/>
    </source>
</evidence>
<reference evidence="2 3" key="1">
    <citation type="submission" date="2014-04" db="EMBL/GenBank/DDBJ databases">
        <authorList>
            <consortium name="DOE Joint Genome Institute"/>
            <person name="Kuo A."/>
            <person name="Ruytinx J."/>
            <person name="Rineau F."/>
            <person name="Colpaert J."/>
            <person name="Kohler A."/>
            <person name="Nagy L.G."/>
            <person name="Floudas D."/>
            <person name="Copeland A."/>
            <person name="Barry K.W."/>
            <person name="Cichocki N."/>
            <person name="Veneault-Fourrey C."/>
            <person name="LaButti K."/>
            <person name="Lindquist E.A."/>
            <person name="Lipzen A."/>
            <person name="Lundell T."/>
            <person name="Morin E."/>
            <person name="Murat C."/>
            <person name="Sun H."/>
            <person name="Tunlid A."/>
            <person name="Henrissat B."/>
            <person name="Grigoriev I.V."/>
            <person name="Hibbett D.S."/>
            <person name="Martin F."/>
            <person name="Nordberg H.P."/>
            <person name="Cantor M.N."/>
            <person name="Hua S.X."/>
        </authorList>
    </citation>
    <scope>NUCLEOTIDE SEQUENCE [LARGE SCALE GENOMIC DNA]</scope>
    <source>
        <strain evidence="2 3">UH-Slu-Lm8-n1</strain>
    </source>
</reference>
<reference evidence="3" key="2">
    <citation type="submission" date="2015-01" db="EMBL/GenBank/DDBJ databases">
        <title>Evolutionary Origins and Diversification of the Mycorrhizal Mutualists.</title>
        <authorList>
            <consortium name="DOE Joint Genome Institute"/>
            <consortium name="Mycorrhizal Genomics Consortium"/>
            <person name="Kohler A."/>
            <person name="Kuo A."/>
            <person name="Nagy L.G."/>
            <person name="Floudas D."/>
            <person name="Copeland A."/>
            <person name="Barry K.W."/>
            <person name="Cichocki N."/>
            <person name="Veneault-Fourrey C."/>
            <person name="LaButti K."/>
            <person name="Lindquist E.A."/>
            <person name="Lipzen A."/>
            <person name="Lundell T."/>
            <person name="Morin E."/>
            <person name="Murat C."/>
            <person name="Riley R."/>
            <person name="Ohm R."/>
            <person name="Sun H."/>
            <person name="Tunlid A."/>
            <person name="Henrissat B."/>
            <person name="Grigoriev I.V."/>
            <person name="Hibbett D.S."/>
            <person name="Martin F."/>
        </authorList>
    </citation>
    <scope>NUCLEOTIDE SEQUENCE [LARGE SCALE GENOMIC DNA]</scope>
    <source>
        <strain evidence="3">UH-Slu-Lm8-n1</strain>
    </source>
</reference>
<dbReference type="STRING" id="930992.A0A0D0AQ25"/>
<evidence type="ECO:0000313" key="3">
    <source>
        <dbReference type="Proteomes" id="UP000054485"/>
    </source>
</evidence>
<keyword evidence="3" id="KW-1185">Reference proteome</keyword>
<keyword evidence="1" id="KW-0175">Coiled coil</keyword>